<keyword evidence="3" id="KW-0238">DNA-binding</keyword>
<name>A0A347UL42_9RHOB</name>
<dbReference type="Pfam" id="PF00126">
    <property type="entry name" value="HTH_1"/>
    <property type="match status" value="1"/>
</dbReference>
<dbReference type="Proteomes" id="UP000261704">
    <property type="component" value="Chromosome"/>
</dbReference>
<reference evidence="6 7" key="1">
    <citation type="submission" date="2018-09" db="EMBL/GenBank/DDBJ databases">
        <title>Profundibacter amoris BAR1 gen. nov., sp. nov., a new member of the Roseobacter clade isolated at Lokis Castle Vent Field on the Arctic Mid-Oceanic Ridge.</title>
        <authorList>
            <person name="Le Moine Bauer S."/>
            <person name="Sjoeberg A.G."/>
            <person name="L'Haridon S."/>
            <person name="Stokke R."/>
            <person name="Roalkvam I."/>
            <person name="Steen I.H."/>
            <person name="Dahle H."/>
        </authorList>
    </citation>
    <scope>NUCLEOTIDE SEQUENCE [LARGE SCALE GENOMIC DNA]</scope>
    <source>
        <strain evidence="6 7">BAR1</strain>
    </source>
</reference>
<evidence type="ECO:0000256" key="1">
    <source>
        <dbReference type="ARBA" id="ARBA00009437"/>
    </source>
</evidence>
<accession>A0A347UL42</accession>
<dbReference type="Gene3D" id="1.10.10.10">
    <property type="entry name" value="Winged helix-like DNA-binding domain superfamily/Winged helix DNA-binding domain"/>
    <property type="match status" value="1"/>
</dbReference>
<gene>
    <name evidence="6" type="ORF">BAR1_17510</name>
</gene>
<keyword evidence="2" id="KW-0805">Transcription regulation</keyword>
<dbReference type="Gene3D" id="3.40.190.10">
    <property type="entry name" value="Periplasmic binding protein-like II"/>
    <property type="match status" value="2"/>
</dbReference>
<keyword evidence="7" id="KW-1185">Reference proteome</keyword>
<keyword evidence="4" id="KW-0804">Transcription</keyword>
<dbReference type="InterPro" id="IPR036388">
    <property type="entry name" value="WH-like_DNA-bd_sf"/>
</dbReference>
<organism evidence="6 7">
    <name type="scientific">Profundibacter amoris</name>
    <dbReference type="NCBI Taxonomy" id="2171755"/>
    <lineage>
        <taxon>Bacteria</taxon>
        <taxon>Pseudomonadati</taxon>
        <taxon>Pseudomonadota</taxon>
        <taxon>Alphaproteobacteria</taxon>
        <taxon>Rhodobacterales</taxon>
        <taxon>Paracoccaceae</taxon>
        <taxon>Profundibacter</taxon>
    </lineage>
</organism>
<dbReference type="PANTHER" id="PTHR30537">
    <property type="entry name" value="HTH-TYPE TRANSCRIPTIONAL REGULATOR"/>
    <property type="match status" value="1"/>
</dbReference>
<protein>
    <submittedName>
        <fullName evidence="6">LysR family transcriptional regulator</fullName>
    </submittedName>
</protein>
<dbReference type="AlphaFoldDB" id="A0A347UL42"/>
<evidence type="ECO:0000313" key="6">
    <source>
        <dbReference type="EMBL" id="AXX99570.1"/>
    </source>
</evidence>
<dbReference type="GO" id="GO:0043565">
    <property type="term" value="F:sequence-specific DNA binding"/>
    <property type="evidence" value="ECO:0007669"/>
    <property type="project" value="TreeGrafter"/>
</dbReference>
<sequence>MDWRQIPSLSALRAFEATARLNSFSAAGRELNVTHAAIAQHVRGLEDFFAQGMIFRQGRKMELTPAGQRLATSLNEGFLTIQAGVNDLKAETDDRPLKIALTPTFAESWLMPRLGDFWADHPEIELALLPGRKLVDLRRDGVDLAIRYGNGVWAGYQSEYLTSAQFIVVASKDYIGDRNIRSLDDLKDAKWLIESDRREMMLWAAEQNFELEHLDTTEFPTATLVHLAARSGYGVAILTKAVVEHDLENNRLVKLFSAKSGSLGYYLVTRKEAMPDKLAVFIKWLKCCK</sequence>
<dbReference type="PANTHER" id="PTHR30537:SF74">
    <property type="entry name" value="HTH-TYPE TRANSCRIPTIONAL REGULATOR TRPI"/>
    <property type="match status" value="1"/>
</dbReference>
<dbReference type="KEGG" id="pamo:BAR1_17510"/>
<evidence type="ECO:0000256" key="3">
    <source>
        <dbReference type="ARBA" id="ARBA00023125"/>
    </source>
</evidence>
<dbReference type="RefSeq" id="WP_118944221.1">
    <property type="nucleotide sequence ID" value="NZ_CP032125.1"/>
</dbReference>
<proteinExistence type="inferred from homology"/>
<dbReference type="PROSITE" id="PS50931">
    <property type="entry name" value="HTH_LYSR"/>
    <property type="match status" value="1"/>
</dbReference>
<evidence type="ECO:0000256" key="2">
    <source>
        <dbReference type="ARBA" id="ARBA00023015"/>
    </source>
</evidence>
<dbReference type="EMBL" id="CP032125">
    <property type="protein sequence ID" value="AXX99570.1"/>
    <property type="molecule type" value="Genomic_DNA"/>
</dbReference>
<dbReference type="InterPro" id="IPR005119">
    <property type="entry name" value="LysR_subst-bd"/>
</dbReference>
<comment type="similarity">
    <text evidence="1">Belongs to the LysR transcriptional regulatory family.</text>
</comment>
<evidence type="ECO:0000259" key="5">
    <source>
        <dbReference type="PROSITE" id="PS50931"/>
    </source>
</evidence>
<feature type="domain" description="HTH lysR-type" evidence="5">
    <location>
        <begin position="1"/>
        <end position="64"/>
    </location>
</feature>
<evidence type="ECO:0000313" key="7">
    <source>
        <dbReference type="Proteomes" id="UP000261704"/>
    </source>
</evidence>
<dbReference type="InterPro" id="IPR036390">
    <property type="entry name" value="WH_DNA-bd_sf"/>
</dbReference>
<dbReference type="SUPFAM" id="SSF53850">
    <property type="entry name" value="Periplasmic binding protein-like II"/>
    <property type="match status" value="1"/>
</dbReference>
<dbReference type="OrthoDB" id="7328368at2"/>
<dbReference type="Pfam" id="PF03466">
    <property type="entry name" value="LysR_substrate"/>
    <property type="match status" value="1"/>
</dbReference>
<evidence type="ECO:0000256" key="4">
    <source>
        <dbReference type="ARBA" id="ARBA00023163"/>
    </source>
</evidence>
<dbReference type="SUPFAM" id="SSF46785">
    <property type="entry name" value="Winged helix' DNA-binding domain"/>
    <property type="match status" value="1"/>
</dbReference>
<dbReference type="GO" id="GO:0006351">
    <property type="term" value="P:DNA-templated transcription"/>
    <property type="evidence" value="ECO:0007669"/>
    <property type="project" value="TreeGrafter"/>
</dbReference>
<dbReference type="InterPro" id="IPR058163">
    <property type="entry name" value="LysR-type_TF_proteobact-type"/>
</dbReference>
<dbReference type="GO" id="GO:0003700">
    <property type="term" value="F:DNA-binding transcription factor activity"/>
    <property type="evidence" value="ECO:0007669"/>
    <property type="project" value="InterPro"/>
</dbReference>
<dbReference type="InterPro" id="IPR000847">
    <property type="entry name" value="LysR_HTH_N"/>
</dbReference>